<dbReference type="Gene3D" id="2.60.40.10">
    <property type="entry name" value="Immunoglobulins"/>
    <property type="match status" value="1"/>
</dbReference>
<dbReference type="CDD" id="cd05716">
    <property type="entry name" value="IgV_pIgR_like"/>
    <property type="match status" value="1"/>
</dbReference>
<dbReference type="InterPro" id="IPR003599">
    <property type="entry name" value="Ig_sub"/>
</dbReference>
<reference evidence="6" key="1">
    <citation type="submission" date="2025-08" db="UniProtKB">
        <authorList>
            <consortium name="Ensembl"/>
        </authorList>
    </citation>
    <scope>IDENTIFICATION</scope>
</reference>
<reference evidence="6" key="2">
    <citation type="submission" date="2025-09" db="UniProtKB">
        <authorList>
            <consortium name="Ensembl"/>
        </authorList>
    </citation>
    <scope>IDENTIFICATION</scope>
</reference>
<dbReference type="InterPro" id="IPR050671">
    <property type="entry name" value="CD300_family_receptors"/>
</dbReference>
<evidence type="ECO:0000256" key="1">
    <source>
        <dbReference type="ARBA" id="ARBA00004370"/>
    </source>
</evidence>
<dbReference type="InterPro" id="IPR036179">
    <property type="entry name" value="Ig-like_dom_sf"/>
</dbReference>
<evidence type="ECO:0000259" key="5">
    <source>
        <dbReference type="SMART" id="SM00409"/>
    </source>
</evidence>
<evidence type="ECO:0000256" key="3">
    <source>
        <dbReference type="ARBA" id="ARBA00023136"/>
    </source>
</evidence>
<dbReference type="SMART" id="SM00409">
    <property type="entry name" value="IG"/>
    <property type="match status" value="1"/>
</dbReference>
<evidence type="ECO:0000256" key="2">
    <source>
        <dbReference type="ARBA" id="ARBA00022692"/>
    </source>
</evidence>
<evidence type="ECO:0000313" key="7">
    <source>
        <dbReference type="Proteomes" id="UP000694428"/>
    </source>
</evidence>
<protein>
    <recommendedName>
        <fullName evidence="5">Immunoglobulin domain-containing protein</fullName>
    </recommendedName>
</protein>
<feature type="region of interest" description="Disordered" evidence="4">
    <location>
        <begin position="132"/>
        <end position="152"/>
    </location>
</feature>
<evidence type="ECO:0000256" key="4">
    <source>
        <dbReference type="SAM" id="MobiDB-lite"/>
    </source>
</evidence>
<proteinExistence type="predicted"/>
<dbReference type="PANTHER" id="PTHR11860">
    <property type="entry name" value="POLYMERIC-IMMUNOGLOBULIN RECEPTOR"/>
    <property type="match status" value="1"/>
</dbReference>
<sequence length="152" mass="16528">MFTSLINALLTSFPKESASSTLYGPRFLTGAVGGSITHQCFYSITTANKHDRKFWCKKDRDGICYTIISTTNFISKGYMGRVALEDVPQNGTFMVTMTQLKTSDTGTYRCGIGPTNRDLYISLNLTVSEGMRRTRGGTGVGPGTGTESTQPP</sequence>
<name>A0A8C9F0P3_PAVCR</name>
<dbReference type="Pfam" id="PF07686">
    <property type="entry name" value="V-set"/>
    <property type="match status" value="1"/>
</dbReference>
<comment type="subcellular location">
    <subcellularLocation>
        <location evidence="1">Membrane</location>
    </subcellularLocation>
</comment>
<dbReference type="InterPro" id="IPR013106">
    <property type="entry name" value="Ig_V-set"/>
</dbReference>
<accession>A0A8C9F0P3</accession>
<evidence type="ECO:0000313" key="6">
    <source>
        <dbReference type="Ensembl" id="ENSPSTP00000008462.1"/>
    </source>
</evidence>
<dbReference type="Ensembl" id="ENSPSTT00000008878.1">
    <property type="protein sequence ID" value="ENSPSTP00000008462.1"/>
    <property type="gene ID" value="ENSPSTG00000005965.1"/>
</dbReference>
<dbReference type="Proteomes" id="UP000694428">
    <property type="component" value="Unplaced"/>
</dbReference>
<keyword evidence="7" id="KW-1185">Reference proteome</keyword>
<keyword evidence="2" id="KW-0812">Transmembrane</keyword>
<dbReference type="GO" id="GO:0004888">
    <property type="term" value="F:transmembrane signaling receptor activity"/>
    <property type="evidence" value="ECO:0007669"/>
    <property type="project" value="TreeGrafter"/>
</dbReference>
<keyword evidence="3" id="KW-0472">Membrane</keyword>
<dbReference type="SUPFAM" id="SSF48726">
    <property type="entry name" value="Immunoglobulin"/>
    <property type="match status" value="1"/>
</dbReference>
<dbReference type="InterPro" id="IPR013783">
    <property type="entry name" value="Ig-like_fold"/>
</dbReference>
<dbReference type="AlphaFoldDB" id="A0A8C9F0P3"/>
<dbReference type="GO" id="GO:0005886">
    <property type="term" value="C:plasma membrane"/>
    <property type="evidence" value="ECO:0007669"/>
    <property type="project" value="TreeGrafter"/>
</dbReference>
<dbReference type="PANTHER" id="PTHR11860:SF49">
    <property type="entry name" value="HIGH AFFINITY IMMUNOGLOBULIN ALPHA AND IMMUNOGLOBULIN MU FC RECEPTOR"/>
    <property type="match status" value="1"/>
</dbReference>
<feature type="domain" description="Immunoglobulin" evidence="5">
    <location>
        <begin position="25"/>
        <end position="128"/>
    </location>
</feature>
<organism evidence="6 7">
    <name type="scientific">Pavo cristatus</name>
    <name type="common">Indian peafowl</name>
    <name type="synonym">Blue peafowl</name>
    <dbReference type="NCBI Taxonomy" id="9049"/>
    <lineage>
        <taxon>Eukaryota</taxon>
        <taxon>Metazoa</taxon>
        <taxon>Chordata</taxon>
        <taxon>Craniata</taxon>
        <taxon>Vertebrata</taxon>
        <taxon>Euteleostomi</taxon>
        <taxon>Archelosauria</taxon>
        <taxon>Archosauria</taxon>
        <taxon>Dinosauria</taxon>
        <taxon>Saurischia</taxon>
        <taxon>Theropoda</taxon>
        <taxon>Coelurosauria</taxon>
        <taxon>Aves</taxon>
        <taxon>Neognathae</taxon>
        <taxon>Galloanserae</taxon>
        <taxon>Galliformes</taxon>
        <taxon>Phasianidae</taxon>
        <taxon>Phasianinae</taxon>
        <taxon>Pavo</taxon>
    </lineage>
</organism>